<evidence type="ECO:0000256" key="1">
    <source>
        <dbReference type="SAM" id="Phobius"/>
    </source>
</evidence>
<dbReference type="PANTHER" id="PTHR34821">
    <property type="entry name" value="INNER MEMBRANE PROTEIN YDCZ"/>
    <property type="match status" value="1"/>
</dbReference>
<feature type="transmembrane region" description="Helical" evidence="1">
    <location>
        <begin position="124"/>
        <end position="139"/>
    </location>
</feature>
<dbReference type="PANTHER" id="PTHR34821:SF2">
    <property type="entry name" value="INNER MEMBRANE PROTEIN YDCZ"/>
    <property type="match status" value="1"/>
</dbReference>
<feature type="transmembrane region" description="Helical" evidence="1">
    <location>
        <begin position="5"/>
        <end position="23"/>
    </location>
</feature>
<dbReference type="InterPro" id="IPR006750">
    <property type="entry name" value="YdcZ"/>
</dbReference>
<gene>
    <name evidence="2" type="ORF">HNQ80_000313</name>
</gene>
<keyword evidence="3" id="KW-1185">Reference proteome</keyword>
<dbReference type="AlphaFoldDB" id="A0A841KK49"/>
<feature type="transmembrane region" description="Helical" evidence="1">
    <location>
        <begin position="61"/>
        <end position="81"/>
    </location>
</feature>
<reference evidence="2 3" key="1">
    <citation type="submission" date="2020-08" db="EMBL/GenBank/DDBJ databases">
        <title>Genomic Encyclopedia of Type Strains, Phase IV (KMG-IV): sequencing the most valuable type-strain genomes for metagenomic binning, comparative biology and taxonomic classification.</title>
        <authorList>
            <person name="Goeker M."/>
        </authorList>
    </citation>
    <scope>NUCLEOTIDE SEQUENCE [LARGE SCALE GENOMIC DNA]</scope>
    <source>
        <strain evidence="2 3">DSM 103526</strain>
    </source>
</reference>
<feature type="transmembrane region" description="Helical" evidence="1">
    <location>
        <begin position="29"/>
        <end position="49"/>
    </location>
</feature>
<dbReference type="Proteomes" id="UP000579281">
    <property type="component" value="Unassembled WGS sequence"/>
</dbReference>
<evidence type="ECO:0000313" key="3">
    <source>
        <dbReference type="Proteomes" id="UP000579281"/>
    </source>
</evidence>
<dbReference type="Pfam" id="PF04657">
    <property type="entry name" value="DMT_YdcZ"/>
    <property type="match status" value="1"/>
</dbReference>
<evidence type="ECO:0000313" key="2">
    <source>
        <dbReference type="EMBL" id="MBB6214244.1"/>
    </source>
</evidence>
<protein>
    <submittedName>
        <fullName evidence="2">Transporter family-2 protein</fullName>
    </submittedName>
</protein>
<keyword evidence="1" id="KW-0472">Membrane</keyword>
<dbReference type="GO" id="GO:0005886">
    <property type="term" value="C:plasma membrane"/>
    <property type="evidence" value="ECO:0007669"/>
    <property type="project" value="TreeGrafter"/>
</dbReference>
<organism evidence="2 3">
    <name type="scientific">Anaerosolibacter carboniphilus</name>
    <dbReference type="NCBI Taxonomy" id="1417629"/>
    <lineage>
        <taxon>Bacteria</taxon>
        <taxon>Bacillati</taxon>
        <taxon>Bacillota</taxon>
        <taxon>Clostridia</taxon>
        <taxon>Peptostreptococcales</taxon>
        <taxon>Thermotaleaceae</taxon>
        <taxon>Anaerosolibacter</taxon>
    </lineage>
</organism>
<feature type="transmembrane region" description="Helical" evidence="1">
    <location>
        <begin position="87"/>
        <end position="112"/>
    </location>
</feature>
<keyword evidence="1" id="KW-0812">Transmembrane</keyword>
<keyword evidence="1" id="KW-1133">Transmembrane helix</keyword>
<accession>A0A841KK49</accession>
<comment type="caution">
    <text evidence="2">The sequence shown here is derived from an EMBL/GenBank/DDBJ whole genome shotgun (WGS) entry which is preliminary data.</text>
</comment>
<name>A0A841KK49_9FIRM</name>
<dbReference type="EMBL" id="JACHEN010000001">
    <property type="protein sequence ID" value="MBB6214244.1"/>
    <property type="molecule type" value="Genomic_DNA"/>
</dbReference>
<proteinExistence type="predicted"/>
<sequence>MYKNLALINGVLLAIMVFLNGMLSSITGPYMSTFIFHVLGFILILMISIAKKNTLSNLKELPLMFFLPGVLSVITILLNNICIPQIGITLTIGVSLYGQLVMSSLVEHFGLFGMPVNRFRKEKILGFSIISLGIIVMITM</sequence>
<dbReference type="RefSeq" id="WP_184307454.1">
    <property type="nucleotide sequence ID" value="NZ_JACHEN010000001.1"/>
</dbReference>